<accession>A0A498K6E0</accession>
<reference evidence="2 3" key="1">
    <citation type="submission" date="2018-10" db="EMBL/GenBank/DDBJ databases">
        <title>A high-quality apple genome assembly.</title>
        <authorList>
            <person name="Hu J."/>
        </authorList>
    </citation>
    <scope>NUCLEOTIDE SEQUENCE [LARGE SCALE GENOMIC DNA]</scope>
    <source>
        <strain evidence="3">cv. HFTH1</strain>
        <tissue evidence="2">Young leaf</tissue>
    </source>
</reference>
<feature type="compositionally biased region" description="Basic and acidic residues" evidence="1">
    <location>
        <begin position="77"/>
        <end position="86"/>
    </location>
</feature>
<dbReference type="Proteomes" id="UP000290289">
    <property type="component" value="Chromosome 3"/>
</dbReference>
<evidence type="ECO:0000256" key="1">
    <source>
        <dbReference type="SAM" id="MobiDB-lite"/>
    </source>
</evidence>
<comment type="caution">
    <text evidence="2">The sequence shown here is derived from an EMBL/GenBank/DDBJ whole genome shotgun (WGS) entry which is preliminary data.</text>
</comment>
<dbReference type="EMBL" id="RDQH01000329">
    <property type="protein sequence ID" value="RXI03111.1"/>
    <property type="molecule type" value="Genomic_DNA"/>
</dbReference>
<feature type="compositionally biased region" description="Low complexity" evidence="1">
    <location>
        <begin position="89"/>
        <end position="103"/>
    </location>
</feature>
<dbReference type="PANTHER" id="PTHR48003:SF3">
    <property type="entry name" value="LEUCINE-RICH REPEAT PROTEIN KINASE FAMILY PROTEIN"/>
    <property type="match status" value="1"/>
</dbReference>
<evidence type="ECO:0000313" key="3">
    <source>
        <dbReference type="Proteomes" id="UP000290289"/>
    </source>
</evidence>
<feature type="region of interest" description="Disordered" evidence="1">
    <location>
        <begin position="75"/>
        <end position="109"/>
    </location>
</feature>
<proteinExistence type="predicted"/>
<keyword evidence="3" id="KW-1185">Reference proteome</keyword>
<dbReference type="PANTHER" id="PTHR48003">
    <property type="entry name" value="OS07G0626500 PROTEIN"/>
    <property type="match status" value="1"/>
</dbReference>
<sequence>MKGFNVSFNHLSSVIPENLRQFPDSAFYPGNSLLIFPLSPSSPEGVPNMTFSVHRPLMKAAIRISLIVVVKNPKNLGHPESKEKGEGTSSPMSLLSSSNPSPSKTQQPLESSAVLTAYSPDILTGDLHLFYGSLAFTAELSCAPA</sequence>
<dbReference type="InterPro" id="IPR053059">
    <property type="entry name" value="Inactive_SerThr-Kinase_ABA"/>
</dbReference>
<name>A0A498K6E0_MALDO</name>
<evidence type="ECO:0000313" key="2">
    <source>
        <dbReference type="EMBL" id="RXI03111.1"/>
    </source>
</evidence>
<protein>
    <submittedName>
        <fullName evidence="2">Uncharacterized protein</fullName>
    </submittedName>
</protein>
<dbReference type="AlphaFoldDB" id="A0A498K6E0"/>
<gene>
    <name evidence="2" type="ORF">DVH24_003763</name>
</gene>
<organism evidence="2 3">
    <name type="scientific">Malus domestica</name>
    <name type="common">Apple</name>
    <name type="synonym">Pyrus malus</name>
    <dbReference type="NCBI Taxonomy" id="3750"/>
    <lineage>
        <taxon>Eukaryota</taxon>
        <taxon>Viridiplantae</taxon>
        <taxon>Streptophyta</taxon>
        <taxon>Embryophyta</taxon>
        <taxon>Tracheophyta</taxon>
        <taxon>Spermatophyta</taxon>
        <taxon>Magnoliopsida</taxon>
        <taxon>eudicotyledons</taxon>
        <taxon>Gunneridae</taxon>
        <taxon>Pentapetalae</taxon>
        <taxon>rosids</taxon>
        <taxon>fabids</taxon>
        <taxon>Rosales</taxon>
        <taxon>Rosaceae</taxon>
        <taxon>Amygdaloideae</taxon>
        <taxon>Maleae</taxon>
        <taxon>Malus</taxon>
    </lineage>
</organism>